<feature type="transmembrane region" description="Helical" evidence="2">
    <location>
        <begin position="351"/>
        <end position="373"/>
    </location>
</feature>
<comment type="caution">
    <text evidence="4">The sequence shown here is derived from an EMBL/GenBank/DDBJ whole genome shotgun (WGS) entry which is preliminary data.</text>
</comment>
<feature type="compositionally biased region" description="Low complexity" evidence="1">
    <location>
        <begin position="213"/>
        <end position="241"/>
    </location>
</feature>
<accession>A0ABU3HE15</accession>
<evidence type="ECO:0000313" key="5">
    <source>
        <dbReference type="Proteomes" id="UP001248709"/>
    </source>
</evidence>
<dbReference type="RefSeq" id="WP_312001441.1">
    <property type="nucleotide sequence ID" value="NZ_JAUSUY010000033.1"/>
</dbReference>
<evidence type="ECO:0000256" key="3">
    <source>
        <dbReference type="SAM" id="SignalP"/>
    </source>
</evidence>
<evidence type="ECO:0000313" key="4">
    <source>
        <dbReference type="EMBL" id="MDT3429055.1"/>
    </source>
</evidence>
<feature type="signal peptide" evidence="3">
    <location>
        <begin position="1"/>
        <end position="32"/>
    </location>
</feature>
<evidence type="ECO:0000256" key="2">
    <source>
        <dbReference type="SAM" id="Phobius"/>
    </source>
</evidence>
<keyword evidence="5" id="KW-1185">Reference proteome</keyword>
<keyword evidence="2" id="KW-0812">Transmembrane</keyword>
<feature type="region of interest" description="Disordered" evidence="1">
    <location>
        <begin position="209"/>
        <end position="327"/>
    </location>
</feature>
<evidence type="ECO:0000256" key="1">
    <source>
        <dbReference type="SAM" id="MobiDB-lite"/>
    </source>
</evidence>
<gene>
    <name evidence="4" type="ORF">J2Z22_004654</name>
</gene>
<dbReference type="PROSITE" id="PS51318">
    <property type="entry name" value="TAT"/>
    <property type="match status" value="1"/>
</dbReference>
<name>A0ABU3HE15_9BACL</name>
<dbReference type="EMBL" id="JAUSUY010000033">
    <property type="protein sequence ID" value="MDT3429055.1"/>
    <property type="molecule type" value="Genomic_DNA"/>
</dbReference>
<evidence type="ECO:0008006" key="6">
    <source>
        <dbReference type="Google" id="ProtNLM"/>
    </source>
</evidence>
<feature type="region of interest" description="Disordered" evidence="1">
    <location>
        <begin position="177"/>
        <end position="196"/>
    </location>
</feature>
<feature type="compositionally biased region" description="Low complexity" evidence="1">
    <location>
        <begin position="253"/>
        <end position="327"/>
    </location>
</feature>
<organism evidence="4 5">
    <name type="scientific">Paenibacillus forsythiae</name>
    <dbReference type="NCBI Taxonomy" id="365616"/>
    <lineage>
        <taxon>Bacteria</taxon>
        <taxon>Bacillati</taxon>
        <taxon>Bacillota</taxon>
        <taxon>Bacilli</taxon>
        <taxon>Bacillales</taxon>
        <taxon>Paenibacillaceae</taxon>
        <taxon>Paenibacillus</taxon>
    </lineage>
</organism>
<sequence length="381" mass="37246">MVVLGKWSRRSVLRALLVALVLLLAIPQAAWADNGDGTGPSEGSPGAKPLSFVSASLVEGGASIIDSEDVPLKAKMRLLFDKNIVNSTVWGINRECFTLMDAKGASVPIEVTKIDDTINFDQRQAVFVEPVDPLKSGASYSLKVAPQLKAKNGVSTLGGTTSGRGVTIVFKTAGTAAGASGSEAAKSPGTAASGAKPVASAPAAKVQTGAKPAASTSGGANAAGATGSAKPGAAPASAKPSVTPGDAKPSATPGARPESSASPAASATAGPTAAQAEGVSPAASAAASPAPGGSASPAQPAASSPADAGEEGAAAAAQPSAPGLESAASAAPAAAGVAAATDLGDSADPHWRMMMIIAGVLLVGWALAEVLYFRKRRRKRE</sequence>
<keyword evidence="2" id="KW-0472">Membrane</keyword>
<feature type="chain" id="PRO_5047336996" description="SbsA Ig-like domain-containing protein" evidence="3">
    <location>
        <begin position="33"/>
        <end position="381"/>
    </location>
</feature>
<keyword evidence="2" id="KW-1133">Transmembrane helix</keyword>
<dbReference type="InterPro" id="IPR006311">
    <property type="entry name" value="TAT_signal"/>
</dbReference>
<dbReference type="Proteomes" id="UP001248709">
    <property type="component" value="Unassembled WGS sequence"/>
</dbReference>
<reference evidence="4 5" key="1">
    <citation type="submission" date="2023-07" db="EMBL/GenBank/DDBJ databases">
        <title>Genomic Encyclopedia of Type Strains, Phase IV (KMG-IV): sequencing the most valuable type-strain genomes for metagenomic binning, comparative biology and taxonomic classification.</title>
        <authorList>
            <person name="Goeker M."/>
        </authorList>
    </citation>
    <scope>NUCLEOTIDE SEQUENCE [LARGE SCALE GENOMIC DNA]</scope>
    <source>
        <strain evidence="4 5">T98</strain>
    </source>
</reference>
<keyword evidence="3" id="KW-0732">Signal</keyword>
<protein>
    <recommendedName>
        <fullName evidence="6">SbsA Ig-like domain-containing protein</fullName>
    </recommendedName>
</protein>
<proteinExistence type="predicted"/>